<keyword evidence="3" id="KW-1185">Reference proteome</keyword>
<feature type="compositionally biased region" description="Polar residues" evidence="1">
    <location>
        <begin position="27"/>
        <end position="37"/>
    </location>
</feature>
<proteinExistence type="predicted"/>
<reference evidence="3" key="2">
    <citation type="submission" date="2013-04" db="EMBL/GenBank/DDBJ databases">
        <title>Genomic mechanisms accounting for the adaptation to parasitism in nematode-trapping fungi.</title>
        <authorList>
            <person name="Ahren D.G."/>
        </authorList>
    </citation>
    <scope>NUCLEOTIDE SEQUENCE [LARGE SCALE GENOMIC DNA]</scope>
    <source>
        <strain evidence="3">CBS 200.50</strain>
    </source>
</reference>
<gene>
    <name evidence="2" type="ORF">H072_1418</name>
</gene>
<dbReference type="EMBL" id="AQGS01000041">
    <property type="protein sequence ID" value="EPS44637.1"/>
    <property type="molecule type" value="Genomic_DNA"/>
</dbReference>
<organism evidence="2 3">
    <name type="scientific">Dactylellina haptotyla (strain CBS 200.50)</name>
    <name type="common">Nematode-trapping fungus</name>
    <name type="synonym">Monacrosporium haptotylum</name>
    <dbReference type="NCBI Taxonomy" id="1284197"/>
    <lineage>
        <taxon>Eukaryota</taxon>
        <taxon>Fungi</taxon>
        <taxon>Dikarya</taxon>
        <taxon>Ascomycota</taxon>
        <taxon>Pezizomycotina</taxon>
        <taxon>Orbiliomycetes</taxon>
        <taxon>Orbiliales</taxon>
        <taxon>Orbiliaceae</taxon>
        <taxon>Dactylellina</taxon>
    </lineage>
</organism>
<evidence type="ECO:0000313" key="2">
    <source>
        <dbReference type="EMBL" id="EPS44637.1"/>
    </source>
</evidence>
<evidence type="ECO:0000313" key="3">
    <source>
        <dbReference type="Proteomes" id="UP000015100"/>
    </source>
</evidence>
<name>S8CA94_DACHA</name>
<feature type="region of interest" description="Disordered" evidence="1">
    <location>
        <begin position="27"/>
        <end position="129"/>
    </location>
</feature>
<dbReference type="Proteomes" id="UP000015100">
    <property type="component" value="Unassembled WGS sequence"/>
</dbReference>
<evidence type="ECO:0000256" key="1">
    <source>
        <dbReference type="SAM" id="MobiDB-lite"/>
    </source>
</evidence>
<sequence length="283" mass="31059">MTSTVFALDPQLKLFQGRHSYKVLNPSSFSPVVSPTQIRPKGSVIRPPVALPERSPKRQADDSDGDVSKNERPRKIPRGESPIKGAAGRRLMDQQKRAAAAAAASREQESRQTHHAKHSSMSGQQVSQQPTLPDSIMYLLTMLPSAHSYRSVRFSPEEIFKLLLSLNIPAPPPNQTNGVSYFSSAPFYSLLQTISINQHKMFSENTPLAAAVNPEALFQPQAPPNRQQMSAQIPIPSVLISNPVTPVLRAPTVSGDPMAVTPPDSHNREALRFLNELFPNGHI</sequence>
<reference evidence="2 3" key="1">
    <citation type="journal article" date="2013" name="PLoS Genet.">
        <title>Genomic mechanisms accounting for the adaptation to parasitism in nematode-trapping fungi.</title>
        <authorList>
            <person name="Meerupati T."/>
            <person name="Andersson K.M."/>
            <person name="Friman E."/>
            <person name="Kumar D."/>
            <person name="Tunlid A."/>
            <person name="Ahren D."/>
        </authorList>
    </citation>
    <scope>NUCLEOTIDE SEQUENCE [LARGE SCALE GENOMIC DNA]</scope>
    <source>
        <strain evidence="2 3">CBS 200.50</strain>
    </source>
</reference>
<feature type="compositionally biased region" description="Polar residues" evidence="1">
    <location>
        <begin position="119"/>
        <end position="129"/>
    </location>
</feature>
<dbReference type="HOGENOM" id="CLU_983593_0_0_1"/>
<comment type="caution">
    <text evidence="2">The sequence shown here is derived from an EMBL/GenBank/DDBJ whole genome shotgun (WGS) entry which is preliminary data.</text>
</comment>
<dbReference type="STRING" id="1284197.S8CA94"/>
<feature type="compositionally biased region" description="Basic and acidic residues" evidence="1">
    <location>
        <begin position="54"/>
        <end position="78"/>
    </location>
</feature>
<protein>
    <submittedName>
        <fullName evidence="2">Uncharacterized protein</fullName>
    </submittedName>
</protein>
<dbReference type="OrthoDB" id="26282at2759"/>
<accession>S8CA94</accession>
<dbReference type="AlphaFoldDB" id="S8CA94"/>